<proteinExistence type="predicted"/>
<sequence length="9" mass="1117">MVLKLRTEK</sequence>
<evidence type="ECO:0000313" key="1">
    <source>
        <dbReference type="EMBL" id="JAD66879.1"/>
    </source>
</evidence>
<accession>A0A0A9BS42</accession>
<reference evidence="1" key="2">
    <citation type="journal article" date="2015" name="Data Brief">
        <title>Shoot transcriptome of the giant reed, Arundo donax.</title>
        <authorList>
            <person name="Barrero R.A."/>
            <person name="Guerrero F.D."/>
            <person name="Moolhuijzen P."/>
            <person name="Goolsby J.A."/>
            <person name="Tidwell J."/>
            <person name="Bellgard S.E."/>
            <person name="Bellgard M.I."/>
        </authorList>
    </citation>
    <scope>NUCLEOTIDE SEQUENCE</scope>
    <source>
        <tissue evidence="1">Shoot tissue taken approximately 20 cm above the soil surface</tissue>
    </source>
</reference>
<name>A0A0A9BS42_ARUDO</name>
<dbReference type="EMBL" id="GBRH01231016">
    <property type="protein sequence ID" value="JAD66879.1"/>
    <property type="molecule type" value="Transcribed_RNA"/>
</dbReference>
<protein>
    <submittedName>
        <fullName evidence="1">Uncharacterized protein</fullName>
    </submittedName>
</protein>
<organism evidence="1">
    <name type="scientific">Arundo donax</name>
    <name type="common">Giant reed</name>
    <name type="synonym">Donax arundinaceus</name>
    <dbReference type="NCBI Taxonomy" id="35708"/>
    <lineage>
        <taxon>Eukaryota</taxon>
        <taxon>Viridiplantae</taxon>
        <taxon>Streptophyta</taxon>
        <taxon>Embryophyta</taxon>
        <taxon>Tracheophyta</taxon>
        <taxon>Spermatophyta</taxon>
        <taxon>Magnoliopsida</taxon>
        <taxon>Liliopsida</taxon>
        <taxon>Poales</taxon>
        <taxon>Poaceae</taxon>
        <taxon>PACMAD clade</taxon>
        <taxon>Arundinoideae</taxon>
        <taxon>Arundineae</taxon>
        <taxon>Arundo</taxon>
    </lineage>
</organism>
<reference evidence="1" key="1">
    <citation type="submission" date="2014-09" db="EMBL/GenBank/DDBJ databases">
        <authorList>
            <person name="Magalhaes I.L.F."/>
            <person name="Oliveira U."/>
            <person name="Santos F.R."/>
            <person name="Vidigal T.H.D.A."/>
            <person name="Brescovit A.D."/>
            <person name="Santos A.J."/>
        </authorList>
    </citation>
    <scope>NUCLEOTIDE SEQUENCE</scope>
    <source>
        <tissue evidence="1">Shoot tissue taken approximately 20 cm above the soil surface</tissue>
    </source>
</reference>